<reference evidence="1 2" key="1">
    <citation type="journal article" date="2019" name="Environ. Microbiol.">
        <title>Genomics insights into ecotype formation of ammonia-oxidizing archaea in the deep ocean.</title>
        <authorList>
            <person name="Wang Y."/>
            <person name="Huang J.M."/>
            <person name="Cui G.J."/>
            <person name="Nunoura T."/>
            <person name="Takaki Y."/>
            <person name="Li W.L."/>
            <person name="Li J."/>
            <person name="Gao Z.M."/>
            <person name="Takai K."/>
            <person name="Zhang A.Q."/>
            <person name="Stepanauskas R."/>
        </authorList>
    </citation>
    <scope>NUCLEOTIDE SEQUENCE [LARGE SCALE GENOMIC DNA]</scope>
    <source>
        <strain evidence="1 2">T3L1</strain>
    </source>
</reference>
<protein>
    <submittedName>
        <fullName evidence="1">Uncharacterized protein</fullName>
    </submittedName>
</protein>
<gene>
    <name evidence="1" type="ORF">HX854_07270</name>
</gene>
<comment type="caution">
    <text evidence="1">The sequence shown here is derived from an EMBL/GenBank/DDBJ whole genome shotgun (WGS) entry which is preliminary data.</text>
</comment>
<accession>A0A7K4N843</accession>
<evidence type="ECO:0000313" key="1">
    <source>
        <dbReference type="EMBL" id="NWJ84506.1"/>
    </source>
</evidence>
<organism evidence="1 2">
    <name type="scientific">Marine Group I thaumarchaeote</name>
    <dbReference type="NCBI Taxonomy" id="2511932"/>
    <lineage>
        <taxon>Archaea</taxon>
        <taxon>Nitrososphaerota</taxon>
        <taxon>Marine Group I</taxon>
    </lineage>
</organism>
<dbReference type="Proteomes" id="UP000520052">
    <property type="component" value="Unassembled WGS sequence"/>
</dbReference>
<dbReference type="Gene3D" id="3.40.50.10610">
    <property type="entry name" value="ABC-type transport auxiliary lipoprotein component"/>
    <property type="match status" value="1"/>
</dbReference>
<dbReference type="AlphaFoldDB" id="A0A7K4N843"/>
<evidence type="ECO:0000313" key="2">
    <source>
        <dbReference type="Proteomes" id="UP000520052"/>
    </source>
</evidence>
<proteinExistence type="predicted"/>
<sequence length="194" mass="21961">MVVAQAPSIYTVGKMALIPFSLKQTLSLEQSEESLSDIERFMTISLYDALVLQTSGMVDVEILPLKKSDTEFAKLRDGKPKIYYKDIAIDVGRILDADSVMVGVISEYTERGGSQWAIESPSTVSFRVEVLSTKDGRAIWETYFTETQKPLFDNLFEIKKFVKRGGKWISADELAKEGVRKIAQKFSRFLQEQK</sequence>
<name>A0A7K4N843_9ARCH</name>
<dbReference type="EMBL" id="JACATC010000009">
    <property type="protein sequence ID" value="NWJ84506.1"/>
    <property type="molecule type" value="Genomic_DNA"/>
</dbReference>